<gene>
    <name evidence="3" type="ORF">SPIRO4BDMA_40246</name>
</gene>
<dbReference type="PANTHER" id="PTHR35848:SF6">
    <property type="entry name" value="CUPIN TYPE-2 DOMAIN-CONTAINING PROTEIN"/>
    <property type="match status" value="1"/>
</dbReference>
<evidence type="ECO:0000313" key="3">
    <source>
        <dbReference type="EMBL" id="SLM17677.1"/>
    </source>
</evidence>
<dbReference type="EMBL" id="FWDO01000004">
    <property type="protein sequence ID" value="SLM17677.1"/>
    <property type="molecule type" value="Genomic_DNA"/>
</dbReference>
<sequence length="129" mass="14107">MYVIDCAKIEGVLIPAPYERLVKVIVAPDTQDTVKDVSITMGIIAPHSRNDLHMHADGIELLYIVTGYGKAIVGDTTYELKSNYLIIAPKGVMHQQINESAETMRMLAIWTPAVKGADVISRAIEAAKV</sequence>
<dbReference type="InterPro" id="IPR013096">
    <property type="entry name" value="Cupin_2"/>
</dbReference>
<keyword evidence="1" id="KW-0479">Metal-binding</keyword>
<dbReference type="AlphaFoldDB" id="A0A3P3XN25"/>
<dbReference type="InterPro" id="IPR011051">
    <property type="entry name" value="RmlC_Cupin_sf"/>
</dbReference>
<dbReference type="PANTHER" id="PTHR35848">
    <property type="entry name" value="OXALATE-BINDING PROTEIN"/>
    <property type="match status" value="1"/>
</dbReference>
<proteinExistence type="predicted"/>
<evidence type="ECO:0000259" key="2">
    <source>
        <dbReference type="Pfam" id="PF07883"/>
    </source>
</evidence>
<name>A0A3P3XN25_9SPIR</name>
<evidence type="ECO:0000256" key="1">
    <source>
        <dbReference type="ARBA" id="ARBA00022723"/>
    </source>
</evidence>
<organism evidence="3">
    <name type="scientific">uncultured spirochete</name>
    <dbReference type="NCBI Taxonomy" id="156406"/>
    <lineage>
        <taxon>Bacteria</taxon>
        <taxon>Pseudomonadati</taxon>
        <taxon>Spirochaetota</taxon>
        <taxon>Spirochaetia</taxon>
        <taxon>Spirochaetales</taxon>
        <taxon>environmental samples</taxon>
    </lineage>
</organism>
<dbReference type="Pfam" id="PF07883">
    <property type="entry name" value="Cupin_2"/>
    <property type="match status" value="1"/>
</dbReference>
<feature type="domain" description="Cupin type-2" evidence="2">
    <location>
        <begin position="43"/>
        <end position="110"/>
    </location>
</feature>
<dbReference type="InterPro" id="IPR014710">
    <property type="entry name" value="RmlC-like_jellyroll"/>
</dbReference>
<dbReference type="GO" id="GO:0046872">
    <property type="term" value="F:metal ion binding"/>
    <property type="evidence" value="ECO:0007669"/>
    <property type="project" value="UniProtKB-KW"/>
</dbReference>
<dbReference type="SUPFAM" id="SSF51182">
    <property type="entry name" value="RmlC-like cupins"/>
    <property type="match status" value="1"/>
</dbReference>
<accession>A0A3P3XN25</accession>
<protein>
    <submittedName>
        <fullName evidence="3">Putative Cupin 2 conserved barrel domain protein</fullName>
    </submittedName>
</protein>
<dbReference type="Gene3D" id="2.60.120.10">
    <property type="entry name" value="Jelly Rolls"/>
    <property type="match status" value="1"/>
</dbReference>
<dbReference type="InterPro" id="IPR051610">
    <property type="entry name" value="GPI/OXD"/>
</dbReference>
<reference evidence="3" key="1">
    <citation type="submission" date="2017-02" db="EMBL/GenBank/DDBJ databases">
        <authorList>
            <person name="Regsiter A."/>
            <person name="William W."/>
        </authorList>
    </citation>
    <scope>NUCLEOTIDE SEQUENCE</scope>
    <source>
        <strain evidence="3">BdmA 4</strain>
    </source>
</reference>